<dbReference type="InterPro" id="IPR009003">
    <property type="entry name" value="Peptidase_S1_PA"/>
</dbReference>
<dbReference type="EMBL" id="JAATEJ010000006">
    <property type="protein sequence ID" value="NJP43983.1"/>
    <property type="molecule type" value="Genomic_DNA"/>
</dbReference>
<feature type="domain" description="Peptidase S1A alpha-lytic prodomain" evidence="10">
    <location>
        <begin position="115"/>
        <end position="161"/>
    </location>
</feature>
<dbReference type="PIRSF" id="PIRSF001134">
    <property type="entry name" value="Streptogrisin"/>
    <property type="match status" value="1"/>
</dbReference>
<dbReference type="PROSITE" id="PS00134">
    <property type="entry name" value="TRYPSIN_HIS"/>
    <property type="match status" value="1"/>
</dbReference>
<dbReference type="Pfam" id="PF00089">
    <property type="entry name" value="Trypsin"/>
    <property type="match status" value="1"/>
</dbReference>
<dbReference type="PRINTS" id="PR00861">
    <property type="entry name" value="ALYTICPTASE"/>
</dbReference>
<evidence type="ECO:0000256" key="5">
    <source>
        <dbReference type="ARBA" id="ARBA00022825"/>
    </source>
</evidence>
<evidence type="ECO:0000313" key="12">
    <source>
        <dbReference type="Proteomes" id="UP000734511"/>
    </source>
</evidence>
<evidence type="ECO:0000256" key="2">
    <source>
        <dbReference type="ARBA" id="ARBA00022670"/>
    </source>
</evidence>
<dbReference type="Pfam" id="PF02983">
    <property type="entry name" value="Pro_Al_protease"/>
    <property type="match status" value="1"/>
</dbReference>
<evidence type="ECO:0000256" key="1">
    <source>
        <dbReference type="ARBA" id="ARBA00007664"/>
    </source>
</evidence>
<dbReference type="InterPro" id="IPR018114">
    <property type="entry name" value="TRYPSIN_HIS"/>
</dbReference>
<comment type="similarity">
    <text evidence="1">Belongs to the peptidase S1 family.</text>
</comment>
<keyword evidence="5" id="KW-0720">Serine protease</keyword>
<name>A0ABX0ZJF3_9ACTN</name>
<dbReference type="InterPro" id="IPR001316">
    <property type="entry name" value="Pept_S1A_streptogrisin"/>
</dbReference>
<keyword evidence="6" id="KW-0865">Zymogen</keyword>
<sequence length="378" mass="39045">MNSTRAGRAAGARRALTGRIIATAAVVAGALLAGPTVPAHAADPDGTYGVAVTSGPSGDATQAVADALGNTHTAGVYLDNTTHRMAVAVTDEASARTVRDAGAEARLVTYDTSYLASIQTMLDDTFRTPGTTWGIDVAANKVAVTADSTVSDADYQALADAIAPYGDAATISRVAGTTTETATTMAGGWYVKTPALYCTWGFSVRLKSQPSVQGFLTAGHCTVEARDAGYTYWQSYNSQYIGYTAGGYYDGNDFGWVRKDTSAITFNGGVAINKSGGIQDINTSRDTKLYETACAFGATTGYGCGLVGAKNQTINYTDGSRVTGMDVLSMRRNPGDSGGPLSIGKAAVGILSGSNGSGGLSYFQPVNEALAWYGLEVY</sequence>
<protein>
    <submittedName>
        <fullName evidence="11">S1 family peptidase</fullName>
    </submittedName>
</protein>
<feature type="signal peptide" evidence="8">
    <location>
        <begin position="1"/>
        <end position="41"/>
    </location>
</feature>
<evidence type="ECO:0000256" key="7">
    <source>
        <dbReference type="ARBA" id="ARBA00023157"/>
    </source>
</evidence>
<organism evidence="11 12">
    <name type="scientific">Actinacidiphila epipremni</name>
    <dbReference type="NCBI Taxonomy" id="2053013"/>
    <lineage>
        <taxon>Bacteria</taxon>
        <taxon>Bacillati</taxon>
        <taxon>Actinomycetota</taxon>
        <taxon>Actinomycetes</taxon>
        <taxon>Kitasatosporales</taxon>
        <taxon>Streptomycetaceae</taxon>
        <taxon>Actinacidiphila</taxon>
    </lineage>
</organism>
<keyword evidence="7" id="KW-1015">Disulfide bond</keyword>
<evidence type="ECO:0000313" key="11">
    <source>
        <dbReference type="EMBL" id="NJP43983.1"/>
    </source>
</evidence>
<comment type="caution">
    <text evidence="11">The sequence shown here is derived from an EMBL/GenBank/DDBJ whole genome shotgun (WGS) entry which is preliminary data.</text>
</comment>
<dbReference type="SUPFAM" id="SSF50494">
    <property type="entry name" value="Trypsin-like serine proteases"/>
    <property type="match status" value="1"/>
</dbReference>
<evidence type="ECO:0000259" key="10">
    <source>
        <dbReference type="Pfam" id="PF02983"/>
    </source>
</evidence>
<evidence type="ECO:0000256" key="4">
    <source>
        <dbReference type="ARBA" id="ARBA00022801"/>
    </source>
</evidence>
<dbReference type="Gene3D" id="2.40.10.10">
    <property type="entry name" value="Trypsin-like serine proteases"/>
    <property type="match status" value="2"/>
</dbReference>
<keyword evidence="4" id="KW-0378">Hydrolase</keyword>
<proteinExistence type="inferred from homology"/>
<evidence type="ECO:0000259" key="9">
    <source>
        <dbReference type="Pfam" id="PF00089"/>
    </source>
</evidence>
<accession>A0ABX0ZJF3</accession>
<dbReference type="InterPro" id="IPR043504">
    <property type="entry name" value="Peptidase_S1_PA_chymotrypsin"/>
</dbReference>
<dbReference type="InterPro" id="IPR001254">
    <property type="entry name" value="Trypsin_dom"/>
</dbReference>
<keyword evidence="3 8" id="KW-0732">Signal</keyword>
<feature type="chain" id="PRO_5045460887" evidence="8">
    <location>
        <begin position="42"/>
        <end position="378"/>
    </location>
</feature>
<dbReference type="CDD" id="cd21112">
    <property type="entry name" value="alphaLP-like"/>
    <property type="match status" value="1"/>
</dbReference>
<evidence type="ECO:0000256" key="8">
    <source>
        <dbReference type="SAM" id="SignalP"/>
    </source>
</evidence>
<dbReference type="Proteomes" id="UP000734511">
    <property type="component" value="Unassembled WGS sequence"/>
</dbReference>
<keyword evidence="2" id="KW-0645">Protease</keyword>
<reference evidence="11 12" key="1">
    <citation type="submission" date="2020-03" db="EMBL/GenBank/DDBJ databases">
        <title>WGS of actinomycetes isolated from Thailand.</title>
        <authorList>
            <person name="Thawai C."/>
        </authorList>
    </citation>
    <scope>NUCLEOTIDE SEQUENCE [LARGE SCALE GENOMIC DNA]</scope>
    <source>
        <strain evidence="11 12">PRB2-1</strain>
    </source>
</reference>
<evidence type="ECO:0000256" key="6">
    <source>
        <dbReference type="ARBA" id="ARBA00023145"/>
    </source>
</evidence>
<gene>
    <name evidence="11" type="ORF">HCN08_11280</name>
</gene>
<keyword evidence="12" id="KW-1185">Reference proteome</keyword>
<feature type="domain" description="Peptidase S1" evidence="9">
    <location>
        <begin position="213"/>
        <end position="372"/>
    </location>
</feature>
<dbReference type="InterPro" id="IPR004236">
    <property type="entry name" value="Pept_S1_alpha_lytic"/>
</dbReference>
<evidence type="ECO:0000256" key="3">
    <source>
        <dbReference type="ARBA" id="ARBA00022729"/>
    </source>
</evidence>
<dbReference type="RefSeq" id="WP_167982834.1">
    <property type="nucleotide sequence ID" value="NZ_JAATEJ010000006.1"/>
</dbReference>